<dbReference type="PANTHER" id="PTHR35603:SF2">
    <property type="entry name" value="OUTER MEMBRANE LIPOPROTEIN"/>
    <property type="match status" value="1"/>
</dbReference>
<dbReference type="InterPro" id="IPR008816">
    <property type="entry name" value="Gly_zipper_2TM_dom"/>
</dbReference>
<evidence type="ECO:0000256" key="1">
    <source>
        <dbReference type="ARBA" id="ARBA00004370"/>
    </source>
</evidence>
<keyword evidence="6" id="KW-1185">Reference proteome</keyword>
<dbReference type="PANTHER" id="PTHR35603">
    <property type="match status" value="1"/>
</dbReference>
<comment type="subcellular location">
    <subcellularLocation>
        <location evidence="1">Membrane</location>
    </subcellularLocation>
</comment>
<proteinExistence type="predicted"/>
<dbReference type="RefSeq" id="WP_016709297.1">
    <property type="nucleotide sequence ID" value="NZ_JAVIFY010000002.1"/>
</dbReference>
<keyword evidence="2" id="KW-0472">Membrane</keyword>
<protein>
    <submittedName>
        <fullName evidence="5">Glycine zipper 2TM domain-containing protein</fullName>
    </submittedName>
</protein>
<gene>
    <name evidence="5" type="ORF">RC083_04845</name>
</gene>
<organism evidence="5 6">
    <name type="scientific">Pseudoalteromonas haloplanktis</name>
    <name type="common">Alteromonas haloplanktis</name>
    <dbReference type="NCBI Taxonomy" id="228"/>
    <lineage>
        <taxon>Bacteria</taxon>
        <taxon>Pseudomonadati</taxon>
        <taxon>Pseudomonadota</taxon>
        <taxon>Gammaproteobacteria</taxon>
        <taxon>Alteromonadales</taxon>
        <taxon>Pseudoalteromonadaceae</taxon>
        <taxon>Pseudoalteromonas</taxon>
    </lineage>
</organism>
<evidence type="ECO:0000313" key="6">
    <source>
        <dbReference type="Proteomes" id="UP001226574"/>
    </source>
</evidence>
<keyword evidence="3" id="KW-0732">Signal</keyword>
<reference evidence="5 6" key="1">
    <citation type="submission" date="2023-08" db="EMBL/GenBank/DDBJ databases">
        <title>Pseudoalteromonas haloplanktis LL1 genome.</title>
        <authorList>
            <person name="Wu S."/>
        </authorList>
    </citation>
    <scope>NUCLEOTIDE SEQUENCE [LARGE SCALE GENOMIC DNA]</scope>
    <source>
        <strain evidence="5 6">LL1</strain>
    </source>
</reference>
<feature type="signal peptide" evidence="3">
    <location>
        <begin position="1"/>
        <end position="20"/>
    </location>
</feature>
<dbReference type="Proteomes" id="UP001226574">
    <property type="component" value="Unassembled WGS sequence"/>
</dbReference>
<comment type="caution">
    <text evidence="5">The sequence shown here is derived from an EMBL/GenBank/DDBJ whole genome shotgun (WGS) entry which is preliminary data.</text>
</comment>
<name>A0ABU1B8Y3_PSEHA</name>
<dbReference type="Pfam" id="PF05433">
    <property type="entry name" value="Rick_17kDa_Anti"/>
    <property type="match status" value="1"/>
</dbReference>
<feature type="chain" id="PRO_5045490781" evidence="3">
    <location>
        <begin position="21"/>
        <end position="155"/>
    </location>
</feature>
<dbReference type="InterPro" id="IPR051407">
    <property type="entry name" value="Bact_OM_lipoprot/Surf_antigen"/>
</dbReference>
<sequence>MNKLIMGLCTALIISSPSFAAYERNKAVPVQQVLFGNVQSVRNITEQELVQDKNSGWKTFGGALLGGVIGNQFGGGSGRTAATILGSVIGGSVAHNRQQGSHYNQYHLVELMIKVENGEQFMVVQDKDSQMTFNTGDSVRLVYLSDNTVRVDKAY</sequence>
<evidence type="ECO:0000313" key="5">
    <source>
        <dbReference type="EMBL" id="MDQ9090921.1"/>
    </source>
</evidence>
<accession>A0ABU1B8Y3</accession>
<feature type="domain" description="Glycine zipper 2TM" evidence="4">
    <location>
        <begin position="59"/>
        <end position="96"/>
    </location>
</feature>
<evidence type="ECO:0000256" key="3">
    <source>
        <dbReference type="SAM" id="SignalP"/>
    </source>
</evidence>
<evidence type="ECO:0000259" key="4">
    <source>
        <dbReference type="Pfam" id="PF05433"/>
    </source>
</evidence>
<dbReference type="EMBL" id="JAVIFY010000002">
    <property type="protein sequence ID" value="MDQ9090921.1"/>
    <property type="molecule type" value="Genomic_DNA"/>
</dbReference>
<evidence type="ECO:0000256" key="2">
    <source>
        <dbReference type="ARBA" id="ARBA00023136"/>
    </source>
</evidence>